<dbReference type="PROSITE" id="PS51670">
    <property type="entry name" value="SHKT"/>
    <property type="match status" value="2"/>
</dbReference>
<name>A0A8R1ECG4_CAEJA</name>
<dbReference type="PANTHER" id="PTHR21724">
    <property type="entry name" value="SHKT DOMAIN-CONTAINING PROTEIN"/>
    <property type="match status" value="1"/>
</dbReference>
<reference evidence="3" key="2">
    <citation type="submission" date="2022-06" db="UniProtKB">
        <authorList>
            <consortium name="EnsemblMetazoa"/>
        </authorList>
    </citation>
    <scope>IDENTIFICATION</scope>
    <source>
        <strain evidence="3">DF5081</strain>
    </source>
</reference>
<feature type="disulfide bond" evidence="1">
    <location>
        <begin position="88"/>
        <end position="122"/>
    </location>
</feature>
<protein>
    <recommendedName>
        <fullName evidence="2">ShKT domain-containing protein</fullName>
    </recommendedName>
</protein>
<keyword evidence="1" id="KW-1015">Disulfide bond</keyword>
<dbReference type="OMA" id="CNRKNAN"/>
<dbReference type="Gene3D" id="1.10.10.1940">
    <property type="match status" value="2"/>
</dbReference>
<comment type="caution">
    <text evidence="1">Lacks conserved residue(s) required for the propagation of feature annotation.</text>
</comment>
<dbReference type="Pfam" id="PF01549">
    <property type="entry name" value="ShK"/>
    <property type="match status" value="3"/>
</dbReference>
<keyword evidence="4" id="KW-1185">Reference proteome</keyword>
<dbReference type="InterPro" id="IPR003582">
    <property type="entry name" value="ShKT_dom"/>
</dbReference>
<accession>A0A8R1ECG4</accession>
<dbReference type="SMART" id="SM00254">
    <property type="entry name" value="ShKT"/>
    <property type="match status" value="3"/>
</dbReference>
<evidence type="ECO:0000313" key="4">
    <source>
        <dbReference type="Proteomes" id="UP000005237"/>
    </source>
</evidence>
<reference evidence="4" key="1">
    <citation type="submission" date="2010-08" db="EMBL/GenBank/DDBJ databases">
        <authorList>
            <consortium name="Caenorhabditis japonica Sequencing Consortium"/>
            <person name="Wilson R.K."/>
        </authorList>
    </citation>
    <scope>NUCLEOTIDE SEQUENCE [LARGE SCALE GENOMIC DNA]</scope>
    <source>
        <strain evidence="4">DF5081</strain>
    </source>
</reference>
<dbReference type="Proteomes" id="UP000005237">
    <property type="component" value="Unassembled WGS sequence"/>
</dbReference>
<evidence type="ECO:0000259" key="2">
    <source>
        <dbReference type="PROSITE" id="PS51670"/>
    </source>
</evidence>
<feature type="domain" description="ShKT" evidence="2">
    <location>
        <begin position="88"/>
        <end position="122"/>
    </location>
</feature>
<dbReference type="PANTHER" id="PTHR21724:SF109">
    <property type="entry name" value="SHKT DOMAIN-CONTAINING PROTEIN"/>
    <property type="match status" value="1"/>
</dbReference>
<dbReference type="EnsemblMetazoa" id="CJA32004.1">
    <property type="protein sequence ID" value="CJA32004.1"/>
    <property type="gene ID" value="WBGene00207851"/>
</dbReference>
<evidence type="ECO:0000313" key="3">
    <source>
        <dbReference type="EnsemblMetazoa" id="CJA32004.1"/>
    </source>
</evidence>
<proteinExistence type="predicted"/>
<organism evidence="3 4">
    <name type="scientific">Caenorhabditis japonica</name>
    <dbReference type="NCBI Taxonomy" id="281687"/>
    <lineage>
        <taxon>Eukaryota</taxon>
        <taxon>Metazoa</taxon>
        <taxon>Ecdysozoa</taxon>
        <taxon>Nematoda</taxon>
        <taxon>Chromadorea</taxon>
        <taxon>Rhabditida</taxon>
        <taxon>Rhabditina</taxon>
        <taxon>Rhabditomorpha</taxon>
        <taxon>Rhabditoidea</taxon>
        <taxon>Rhabditidae</taxon>
        <taxon>Peloderinae</taxon>
        <taxon>Caenorhabditis</taxon>
    </lineage>
</organism>
<feature type="domain" description="ShKT" evidence="2">
    <location>
        <begin position="125"/>
        <end position="160"/>
    </location>
</feature>
<dbReference type="AlphaFoldDB" id="A0A8R1ECG4"/>
<evidence type="ECO:0000256" key="1">
    <source>
        <dbReference type="PROSITE-ProRule" id="PRU01005"/>
    </source>
</evidence>
<sequence>MFVKDCLVTCNACDSYTCSNPQPESVLNCTALASQCDSGTFSEFMKSFCNTVDYYDLLSAECPSTCNRCPLNATVTPGTGGHNGTQGCADVATDCSVNLSRCSDPQYAPLMHRLCAKTCNACTTCEDANKMCTTWVARGFCTKYSQPVIMKTCPKSCDMCK</sequence>